<evidence type="ECO:0000259" key="1">
    <source>
        <dbReference type="PROSITE" id="PS51340"/>
    </source>
</evidence>
<accession>A0A316DAZ3</accession>
<organism evidence="2 3">
    <name type="scientific">Tumebacillus permanentifrigoris</name>
    <dbReference type="NCBI Taxonomy" id="378543"/>
    <lineage>
        <taxon>Bacteria</taxon>
        <taxon>Bacillati</taxon>
        <taxon>Bacillota</taxon>
        <taxon>Bacilli</taxon>
        <taxon>Bacillales</taxon>
        <taxon>Alicyclobacillaceae</taxon>
        <taxon>Tumebacillus</taxon>
    </lineage>
</organism>
<dbReference type="GO" id="GO:0003824">
    <property type="term" value="F:catalytic activity"/>
    <property type="evidence" value="ECO:0007669"/>
    <property type="project" value="InterPro"/>
</dbReference>
<dbReference type="AlphaFoldDB" id="A0A316DAZ3"/>
<evidence type="ECO:0000313" key="3">
    <source>
        <dbReference type="Proteomes" id="UP000245634"/>
    </source>
</evidence>
<dbReference type="Pfam" id="PF03475">
    <property type="entry name" value="YiiM_3-alpha"/>
    <property type="match status" value="1"/>
</dbReference>
<dbReference type="GO" id="GO:0030151">
    <property type="term" value="F:molybdenum ion binding"/>
    <property type="evidence" value="ECO:0007669"/>
    <property type="project" value="InterPro"/>
</dbReference>
<gene>
    <name evidence="2" type="ORF">C7459_104100</name>
</gene>
<dbReference type="PANTHER" id="PTHR30212">
    <property type="entry name" value="PROTEIN YIIM"/>
    <property type="match status" value="1"/>
</dbReference>
<dbReference type="Gene3D" id="2.40.33.20">
    <property type="entry name" value="PK beta-barrel domain-like"/>
    <property type="match status" value="1"/>
</dbReference>
<dbReference type="Proteomes" id="UP000245634">
    <property type="component" value="Unassembled WGS sequence"/>
</dbReference>
<reference evidence="2 3" key="1">
    <citation type="submission" date="2018-05" db="EMBL/GenBank/DDBJ databases">
        <title>Genomic Encyclopedia of Type Strains, Phase IV (KMG-IV): sequencing the most valuable type-strain genomes for metagenomic binning, comparative biology and taxonomic classification.</title>
        <authorList>
            <person name="Goeker M."/>
        </authorList>
    </citation>
    <scope>NUCLEOTIDE SEQUENCE [LARGE SCALE GENOMIC DNA]</scope>
    <source>
        <strain evidence="2 3">DSM 18773</strain>
    </source>
</reference>
<dbReference type="PROSITE" id="PS51340">
    <property type="entry name" value="MOSC"/>
    <property type="match status" value="1"/>
</dbReference>
<dbReference type="InterPro" id="IPR005163">
    <property type="entry name" value="Tri_helical_YiiM-like"/>
</dbReference>
<dbReference type="Pfam" id="PF03473">
    <property type="entry name" value="MOSC"/>
    <property type="match status" value="1"/>
</dbReference>
<dbReference type="PANTHER" id="PTHR30212:SF2">
    <property type="entry name" value="PROTEIN YIIM"/>
    <property type="match status" value="1"/>
</dbReference>
<dbReference type="EMBL" id="QGGL01000004">
    <property type="protein sequence ID" value="PWK14898.1"/>
    <property type="molecule type" value="Genomic_DNA"/>
</dbReference>
<sequence length="216" mass="24259">MKPIEIVALYVGKPVTLRVQELEVATGIGKQLVADSVWLSFERLAGDDVANTKYHGGEARTVCVYPQEHYAHWEQEFGVELTPGAFGENLTVRGLTEEDVCIGDTFQLGEAVVQVTQARIPCGTIDLYNQLPGLFRQTAVQAKSGYFFRTVQEGAIARDSELRLLERDPHGVTVRFCLQTWYHDQDNREAIQRILAVPALADNWRGMLQRQLDALQ</sequence>
<dbReference type="GO" id="GO:0030170">
    <property type="term" value="F:pyridoxal phosphate binding"/>
    <property type="evidence" value="ECO:0007669"/>
    <property type="project" value="InterPro"/>
</dbReference>
<dbReference type="InterPro" id="IPR052353">
    <property type="entry name" value="Benzoxazolinone_Detox_Enz"/>
</dbReference>
<dbReference type="SUPFAM" id="SSF50800">
    <property type="entry name" value="PK beta-barrel domain-like"/>
    <property type="match status" value="1"/>
</dbReference>
<evidence type="ECO:0000313" key="2">
    <source>
        <dbReference type="EMBL" id="PWK14898.1"/>
    </source>
</evidence>
<feature type="domain" description="MOSC" evidence="1">
    <location>
        <begin position="31"/>
        <end position="165"/>
    </location>
</feature>
<proteinExistence type="predicted"/>
<dbReference type="RefSeq" id="WP_245884404.1">
    <property type="nucleotide sequence ID" value="NZ_QGGL01000004.1"/>
</dbReference>
<keyword evidence="3" id="KW-1185">Reference proteome</keyword>
<protein>
    <submittedName>
        <fullName evidence="2">MOSC domain-containing protein YiiM</fullName>
    </submittedName>
</protein>
<name>A0A316DAZ3_9BACL</name>
<dbReference type="InterPro" id="IPR005302">
    <property type="entry name" value="MoCF_Sase_C"/>
</dbReference>
<dbReference type="InterPro" id="IPR011037">
    <property type="entry name" value="Pyrv_Knase-like_insert_dom_sf"/>
</dbReference>
<comment type="caution">
    <text evidence="2">The sequence shown here is derived from an EMBL/GenBank/DDBJ whole genome shotgun (WGS) entry which is preliminary data.</text>
</comment>